<proteinExistence type="predicted"/>
<accession>A0A1I1PJB7</accession>
<reference evidence="2" key="1">
    <citation type="submission" date="2016-10" db="EMBL/GenBank/DDBJ databases">
        <authorList>
            <person name="Varghese N."/>
            <person name="Submissions S."/>
        </authorList>
    </citation>
    <scope>NUCLEOTIDE SEQUENCE [LARGE SCALE GENOMIC DNA]</scope>
    <source>
        <strain evidence="2">CGMCC 1.10370</strain>
    </source>
</reference>
<evidence type="ECO:0000313" key="2">
    <source>
        <dbReference type="Proteomes" id="UP000199672"/>
    </source>
</evidence>
<sequence>MKLNKKGDKKYVKFSMAFSNVPIHSKIFTEQQFLSEELTLKELINECPLSPDRVDLQSVLATIRHKVKKL</sequence>
<dbReference type="AlphaFoldDB" id="A0A1I1PJB7"/>
<keyword evidence="2" id="KW-1185">Reference proteome</keyword>
<protein>
    <submittedName>
        <fullName evidence="1">Uncharacterized protein</fullName>
    </submittedName>
</protein>
<dbReference type="Proteomes" id="UP000199672">
    <property type="component" value="Unassembled WGS sequence"/>
</dbReference>
<gene>
    <name evidence="1" type="ORF">SAMN05216297_104198</name>
</gene>
<evidence type="ECO:0000313" key="1">
    <source>
        <dbReference type="EMBL" id="SFD09914.1"/>
    </source>
</evidence>
<dbReference type="STRING" id="739143.SAMN05216297_104198"/>
<name>A0A1I1PJB7_9FLAO</name>
<organism evidence="1 2">
    <name type="scientific">Flavobacterium phragmitis</name>
    <dbReference type="NCBI Taxonomy" id="739143"/>
    <lineage>
        <taxon>Bacteria</taxon>
        <taxon>Pseudomonadati</taxon>
        <taxon>Bacteroidota</taxon>
        <taxon>Flavobacteriia</taxon>
        <taxon>Flavobacteriales</taxon>
        <taxon>Flavobacteriaceae</taxon>
        <taxon>Flavobacterium</taxon>
    </lineage>
</organism>
<dbReference type="EMBL" id="FOMH01000004">
    <property type="protein sequence ID" value="SFD09914.1"/>
    <property type="molecule type" value="Genomic_DNA"/>
</dbReference>